<dbReference type="Proteomes" id="UP001626603">
    <property type="component" value="Chromosome"/>
</dbReference>
<sequence length="112" mass="11845">MNVIGIGRGRLICIALLLFILAGSGMAHASAQPDEDVRIDSTDDGFSVADTENARQTALETPGIGDTAAYHGSKSAFSVFYDPVLLGVALGAVIVLSAGYYLIRTYRRRNAP</sequence>
<evidence type="ECO:0000313" key="3">
    <source>
        <dbReference type="Proteomes" id="UP001626603"/>
    </source>
</evidence>
<proteinExistence type="predicted"/>
<dbReference type="AlphaFoldDB" id="A0ABD8AAJ0"/>
<name>A0ABD8AAJ0_9EURY</name>
<keyword evidence="1" id="KW-0812">Transmembrane</keyword>
<keyword evidence="3" id="KW-1185">Reference proteome</keyword>
<dbReference type="EMBL" id="CP137641">
    <property type="protein sequence ID" value="WOX56554.1"/>
    <property type="molecule type" value="Genomic_DNA"/>
</dbReference>
<evidence type="ECO:0000256" key="1">
    <source>
        <dbReference type="SAM" id="Phobius"/>
    </source>
</evidence>
<keyword evidence="1" id="KW-0472">Membrane</keyword>
<protein>
    <recommendedName>
        <fullName evidence="4">Cobalt transport protein CbiN</fullName>
    </recommendedName>
</protein>
<evidence type="ECO:0008006" key="4">
    <source>
        <dbReference type="Google" id="ProtNLM"/>
    </source>
</evidence>
<reference evidence="2 3" key="1">
    <citation type="submission" date="2023-10" db="EMBL/GenBank/DDBJ databases">
        <title>The complete genome sequence of Methanoculleus palmolei DSM 4273.</title>
        <authorList>
            <person name="Lai S.-J."/>
            <person name="You Y.-T."/>
            <person name="Chen S.-C."/>
        </authorList>
    </citation>
    <scope>NUCLEOTIDE SEQUENCE [LARGE SCALE GENOMIC DNA]</scope>
    <source>
        <strain evidence="2 3">DSM 4273</strain>
    </source>
</reference>
<organism evidence="2 3">
    <name type="scientific">Methanoculleus palmolei</name>
    <dbReference type="NCBI Taxonomy" id="72612"/>
    <lineage>
        <taxon>Archaea</taxon>
        <taxon>Methanobacteriati</taxon>
        <taxon>Methanobacteriota</taxon>
        <taxon>Stenosarchaea group</taxon>
        <taxon>Methanomicrobia</taxon>
        <taxon>Methanomicrobiales</taxon>
        <taxon>Methanomicrobiaceae</taxon>
        <taxon>Methanoculleus</taxon>
    </lineage>
</organism>
<feature type="transmembrane region" description="Helical" evidence="1">
    <location>
        <begin position="84"/>
        <end position="103"/>
    </location>
</feature>
<gene>
    <name evidence="2" type="ORF">R6Y95_04265</name>
</gene>
<evidence type="ECO:0000313" key="2">
    <source>
        <dbReference type="EMBL" id="WOX56554.1"/>
    </source>
</evidence>
<accession>A0ABD8AAJ0</accession>
<keyword evidence="1" id="KW-1133">Transmembrane helix</keyword>